<name>A0AAW0FBT5_9APHY</name>
<accession>A0AAW0FBT5</accession>
<dbReference type="Proteomes" id="UP001385951">
    <property type="component" value="Unassembled WGS sequence"/>
</dbReference>
<feature type="signal peptide" evidence="1">
    <location>
        <begin position="1"/>
        <end position="23"/>
    </location>
</feature>
<reference evidence="2 3" key="1">
    <citation type="submission" date="2022-09" db="EMBL/GenBank/DDBJ databases">
        <authorList>
            <person name="Palmer J.M."/>
        </authorList>
    </citation>
    <scope>NUCLEOTIDE SEQUENCE [LARGE SCALE GENOMIC DNA]</scope>
    <source>
        <strain evidence="2 3">DSM 7382</strain>
    </source>
</reference>
<comment type="caution">
    <text evidence="2">The sequence shown here is derived from an EMBL/GenBank/DDBJ whole genome shotgun (WGS) entry which is preliminary data.</text>
</comment>
<proteinExistence type="predicted"/>
<evidence type="ECO:0000313" key="3">
    <source>
        <dbReference type="Proteomes" id="UP001385951"/>
    </source>
</evidence>
<protein>
    <submittedName>
        <fullName evidence="2">Uncharacterized protein</fullName>
    </submittedName>
</protein>
<dbReference type="AlphaFoldDB" id="A0AAW0FBT5"/>
<gene>
    <name evidence="2" type="ORF">QCA50_020660</name>
</gene>
<sequence length="239" mass="27171">MRFSTVIALVIAVVSSTPSIAFATSGLHIGIPESNPDFKPYSLSLEAREQLLGEALARRDQDLTLKKVSSKPVPPRLVKLPRRYSSVIARDELDARTWAVDPKTNFLTFEETRDDELAKRIIGSEITPALSKWMAQHPNIKWARDDELAKRIIGSEITPALSKWMVQHPNIKWARDDELAKRIIGSEITPALSRWMAQHPNIKFARDDELAKRIIGSEITPALSKWMTQHPNIMWAREY</sequence>
<evidence type="ECO:0000256" key="1">
    <source>
        <dbReference type="SAM" id="SignalP"/>
    </source>
</evidence>
<keyword evidence="1" id="KW-0732">Signal</keyword>
<organism evidence="2 3">
    <name type="scientific">Cerrena zonata</name>
    <dbReference type="NCBI Taxonomy" id="2478898"/>
    <lineage>
        <taxon>Eukaryota</taxon>
        <taxon>Fungi</taxon>
        <taxon>Dikarya</taxon>
        <taxon>Basidiomycota</taxon>
        <taxon>Agaricomycotina</taxon>
        <taxon>Agaricomycetes</taxon>
        <taxon>Polyporales</taxon>
        <taxon>Cerrenaceae</taxon>
        <taxon>Cerrena</taxon>
    </lineage>
</organism>
<feature type="chain" id="PRO_5043900581" evidence="1">
    <location>
        <begin position="24"/>
        <end position="239"/>
    </location>
</feature>
<evidence type="ECO:0000313" key="2">
    <source>
        <dbReference type="EMBL" id="KAK7676397.1"/>
    </source>
</evidence>
<keyword evidence="3" id="KW-1185">Reference proteome</keyword>
<dbReference type="EMBL" id="JASBNA010000119">
    <property type="protein sequence ID" value="KAK7676397.1"/>
    <property type="molecule type" value="Genomic_DNA"/>
</dbReference>